<dbReference type="InterPro" id="IPR002491">
    <property type="entry name" value="ABC_transptr_periplasmic_BD"/>
</dbReference>
<dbReference type="RefSeq" id="WP_149785338.1">
    <property type="nucleotide sequence ID" value="NZ_BAAADP010000003.1"/>
</dbReference>
<feature type="compositionally biased region" description="Basic and acidic residues" evidence="1">
    <location>
        <begin position="292"/>
        <end position="302"/>
    </location>
</feature>
<evidence type="ECO:0000313" key="3">
    <source>
        <dbReference type="EMBL" id="SFH71160.1"/>
    </source>
</evidence>
<dbReference type="PANTHER" id="PTHR42860:SF1">
    <property type="entry name" value="VITAMIN B12-BINDING PROTEIN"/>
    <property type="match status" value="1"/>
</dbReference>
<dbReference type="AlphaFoldDB" id="A0A1I3C9C1"/>
<keyword evidence="4" id="KW-1185">Reference proteome</keyword>
<dbReference type="Pfam" id="PF01497">
    <property type="entry name" value="Peripla_BP_2"/>
    <property type="match status" value="1"/>
</dbReference>
<evidence type="ECO:0000313" key="4">
    <source>
        <dbReference type="Proteomes" id="UP000323537"/>
    </source>
</evidence>
<feature type="domain" description="Fe/B12 periplasmic-binding" evidence="2">
    <location>
        <begin position="2"/>
        <end position="289"/>
    </location>
</feature>
<organism evidence="3 4">
    <name type="scientific">Halorubrum aquaticum</name>
    <dbReference type="NCBI Taxonomy" id="387340"/>
    <lineage>
        <taxon>Archaea</taxon>
        <taxon>Methanobacteriati</taxon>
        <taxon>Methanobacteriota</taxon>
        <taxon>Stenosarchaea group</taxon>
        <taxon>Halobacteria</taxon>
        <taxon>Halobacteriales</taxon>
        <taxon>Haloferacaceae</taxon>
        <taxon>Halorubrum</taxon>
    </lineage>
</organism>
<dbReference type="InterPro" id="IPR051030">
    <property type="entry name" value="Vitamin_B12-ABC_binding"/>
</dbReference>
<dbReference type="Gene3D" id="3.40.50.1980">
    <property type="entry name" value="Nitrogenase molybdenum iron protein domain"/>
    <property type="match status" value="2"/>
</dbReference>
<dbReference type="PANTHER" id="PTHR42860">
    <property type="entry name" value="VITAMIN B12-BINDING PROTEIN"/>
    <property type="match status" value="1"/>
</dbReference>
<evidence type="ECO:0000259" key="2">
    <source>
        <dbReference type="PROSITE" id="PS50983"/>
    </source>
</evidence>
<sequence length="311" mass="32763">MSVVSLFPSATEVAAALGATPVAVSHQCDHPPTAAARPTITGLVRDLEDDPETLDRVVAHDDTYYLDGDALAAADPDAILTQGVCAVCALDAGLARRAVERLDLDADVLDVHADDLADVLANVERIGDAVGRRDAAAELRADLDARIDAVADAVPGGDEGEGEAGNRPRVAVLDWTDPLRHGGLWIPDLIRIAGGEPGLVAAGERSRAVDPAELREFDPEVVVVGPCSADVDEAERAARDLLERESFDGTAAVREGRVFAMDGTAYLNRHSHRVVDTLEALAAVIHPDRFEADGSGSEDAKVRRVGRAATR</sequence>
<gene>
    <name evidence="3" type="ORF">SAMN04488066_12046</name>
</gene>
<accession>A0A1I3C9C1</accession>
<dbReference type="Proteomes" id="UP000323537">
    <property type="component" value="Unassembled WGS sequence"/>
</dbReference>
<protein>
    <submittedName>
        <fullName evidence="3">Iron complex transport system substrate-binding protein</fullName>
    </submittedName>
</protein>
<feature type="region of interest" description="Disordered" evidence="1">
    <location>
        <begin position="292"/>
        <end position="311"/>
    </location>
</feature>
<reference evidence="3 4" key="1">
    <citation type="submission" date="2016-10" db="EMBL/GenBank/DDBJ databases">
        <authorList>
            <person name="Varghese N."/>
            <person name="Submissions S."/>
        </authorList>
    </citation>
    <scope>NUCLEOTIDE SEQUENCE [LARGE SCALE GENOMIC DNA]</scope>
    <source>
        <strain evidence="3 4">CGMCC 1.6377</strain>
    </source>
</reference>
<dbReference type="PROSITE" id="PS50983">
    <property type="entry name" value="FE_B12_PBP"/>
    <property type="match status" value="1"/>
</dbReference>
<evidence type="ECO:0000256" key="1">
    <source>
        <dbReference type="SAM" id="MobiDB-lite"/>
    </source>
</evidence>
<dbReference type="OrthoDB" id="9784at2157"/>
<dbReference type="SUPFAM" id="SSF53807">
    <property type="entry name" value="Helical backbone' metal receptor"/>
    <property type="match status" value="1"/>
</dbReference>
<proteinExistence type="predicted"/>
<dbReference type="EMBL" id="FOPZ01000020">
    <property type="protein sequence ID" value="SFH71160.1"/>
    <property type="molecule type" value="Genomic_DNA"/>
</dbReference>
<name>A0A1I3C9C1_9EURY</name>